<accession>A0AAV3RIT0</accession>
<evidence type="ECO:0000313" key="1">
    <source>
        <dbReference type="EMBL" id="GAA0174222.1"/>
    </source>
</evidence>
<evidence type="ECO:0000313" key="2">
    <source>
        <dbReference type="Proteomes" id="UP001454036"/>
    </source>
</evidence>
<dbReference type="AlphaFoldDB" id="A0AAV3RIT0"/>
<dbReference type="EMBL" id="BAABME010008971">
    <property type="protein sequence ID" value="GAA0174222.1"/>
    <property type="molecule type" value="Genomic_DNA"/>
</dbReference>
<dbReference type="Proteomes" id="UP001454036">
    <property type="component" value="Unassembled WGS sequence"/>
</dbReference>
<name>A0AAV3RIT0_LITER</name>
<sequence length="89" mass="10125">MEVSIKFVVLVIRTLQRGRRKKRDLARLVGDLIVVRMQQSFEVVFPDERVLVGGGNLCMEMVWYLQRLLLDLQAAICLVLTNVNGGIPN</sequence>
<keyword evidence="2" id="KW-1185">Reference proteome</keyword>
<gene>
    <name evidence="1" type="ORF">LIER_27661</name>
</gene>
<proteinExistence type="predicted"/>
<comment type="caution">
    <text evidence="1">The sequence shown here is derived from an EMBL/GenBank/DDBJ whole genome shotgun (WGS) entry which is preliminary data.</text>
</comment>
<reference evidence="1 2" key="1">
    <citation type="submission" date="2024-01" db="EMBL/GenBank/DDBJ databases">
        <title>The complete chloroplast genome sequence of Lithospermum erythrorhizon: insights into the phylogenetic relationship among Boraginaceae species and the maternal lineages of purple gromwells.</title>
        <authorList>
            <person name="Okada T."/>
            <person name="Watanabe K."/>
        </authorList>
    </citation>
    <scope>NUCLEOTIDE SEQUENCE [LARGE SCALE GENOMIC DNA]</scope>
</reference>
<protein>
    <submittedName>
        <fullName evidence="1">Uncharacterized protein</fullName>
    </submittedName>
</protein>
<organism evidence="1 2">
    <name type="scientific">Lithospermum erythrorhizon</name>
    <name type="common">Purple gromwell</name>
    <name type="synonym">Lithospermum officinale var. erythrorhizon</name>
    <dbReference type="NCBI Taxonomy" id="34254"/>
    <lineage>
        <taxon>Eukaryota</taxon>
        <taxon>Viridiplantae</taxon>
        <taxon>Streptophyta</taxon>
        <taxon>Embryophyta</taxon>
        <taxon>Tracheophyta</taxon>
        <taxon>Spermatophyta</taxon>
        <taxon>Magnoliopsida</taxon>
        <taxon>eudicotyledons</taxon>
        <taxon>Gunneridae</taxon>
        <taxon>Pentapetalae</taxon>
        <taxon>asterids</taxon>
        <taxon>lamiids</taxon>
        <taxon>Boraginales</taxon>
        <taxon>Boraginaceae</taxon>
        <taxon>Boraginoideae</taxon>
        <taxon>Lithospermeae</taxon>
        <taxon>Lithospermum</taxon>
    </lineage>
</organism>